<keyword evidence="2" id="KW-0378">Hydrolase</keyword>
<reference evidence="2" key="2">
    <citation type="journal article" date="2014" name="ISME J.">
        <title>Microbial stratification in low pH oxic and suboxic macroscopic growths along an acid mine drainage.</title>
        <authorList>
            <person name="Mendez-Garcia C."/>
            <person name="Mesa V."/>
            <person name="Sprenger R.R."/>
            <person name="Richter M."/>
            <person name="Diez M.S."/>
            <person name="Solano J."/>
            <person name="Bargiela R."/>
            <person name="Golyshina O.V."/>
            <person name="Manteca A."/>
            <person name="Ramos J.L."/>
            <person name="Gallego J.R."/>
            <person name="Llorente I."/>
            <person name="Martins Dos Santos V.A."/>
            <person name="Jensen O.N."/>
            <person name="Pelaez A.I."/>
            <person name="Sanchez J."/>
            <person name="Ferrer M."/>
        </authorList>
    </citation>
    <scope>NUCLEOTIDE SEQUENCE</scope>
</reference>
<evidence type="ECO:0000313" key="2">
    <source>
        <dbReference type="EMBL" id="EQD63387.1"/>
    </source>
</evidence>
<accession>T1B0N0</accession>
<name>T1B0N0_9ZZZZ</name>
<proteinExistence type="predicted"/>
<feature type="non-terminal residue" evidence="2">
    <location>
        <position position="1"/>
    </location>
</feature>
<feature type="region of interest" description="Disordered" evidence="1">
    <location>
        <begin position="72"/>
        <end position="102"/>
    </location>
</feature>
<keyword evidence="2" id="KW-0121">Carboxypeptidase</keyword>
<protein>
    <submittedName>
        <fullName evidence="2">Peptidase S10 serine carboxypeptidase</fullName>
    </submittedName>
</protein>
<dbReference type="AlphaFoldDB" id="T1B0N0"/>
<organism evidence="2">
    <name type="scientific">mine drainage metagenome</name>
    <dbReference type="NCBI Taxonomy" id="410659"/>
    <lineage>
        <taxon>unclassified sequences</taxon>
        <taxon>metagenomes</taxon>
        <taxon>ecological metagenomes</taxon>
    </lineage>
</organism>
<gene>
    <name evidence="2" type="ORF">B2A_02370</name>
</gene>
<keyword evidence="2" id="KW-0645">Protease</keyword>
<dbReference type="GO" id="GO:0004180">
    <property type="term" value="F:carboxypeptidase activity"/>
    <property type="evidence" value="ECO:0007669"/>
    <property type="project" value="UniProtKB-KW"/>
</dbReference>
<evidence type="ECO:0000256" key="1">
    <source>
        <dbReference type="SAM" id="MobiDB-lite"/>
    </source>
</evidence>
<dbReference type="EMBL" id="AUZZ01001625">
    <property type="protein sequence ID" value="EQD63387.1"/>
    <property type="molecule type" value="Genomic_DNA"/>
</dbReference>
<comment type="caution">
    <text evidence="2">The sequence shown here is derived from an EMBL/GenBank/DDBJ whole genome shotgun (WGS) entry which is preliminary data.</text>
</comment>
<feature type="compositionally biased region" description="Polar residues" evidence="1">
    <location>
        <begin position="74"/>
        <end position="86"/>
    </location>
</feature>
<sequence length="102" mass="11157">DLRVTGPEFEQTLLLPRGETSGRLDARFSGPTMDPLAESAAYDPQSAAISSAYTAAFNDYVRKTLKFGGKHITRSSPTPWATTGTCCTRRLDRPRRPISPPT</sequence>
<reference evidence="2" key="1">
    <citation type="submission" date="2013-08" db="EMBL/GenBank/DDBJ databases">
        <authorList>
            <person name="Mendez C."/>
            <person name="Richter M."/>
            <person name="Ferrer M."/>
            <person name="Sanchez J."/>
        </authorList>
    </citation>
    <scope>NUCLEOTIDE SEQUENCE</scope>
</reference>